<evidence type="ECO:0000259" key="2">
    <source>
        <dbReference type="SMART" id="SM00563"/>
    </source>
</evidence>
<dbReference type="PANTHER" id="PTHR10983:SF16">
    <property type="entry name" value="LYSOCARDIOLIPIN ACYLTRANSFERASE 1"/>
    <property type="match status" value="1"/>
</dbReference>
<dbReference type="HOGENOM" id="CLU_041302_0_0_1"/>
<dbReference type="SUPFAM" id="SSF69593">
    <property type="entry name" value="Glycerol-3-phosphate (1)-acyltransferase"/>
    <property type="match status" value="1"/>
</dbReference>
<organism evidence="3 4">
    <name type="scientific">Nosema bombycis (strain CQ1 / CVCC 102059)</name>
    <name type="common">Microsporidian parasite</name>
    <name type="synonym">Pebrine of silkworm</name>
    <dbReference type="NCBI Taxonomy" id="578461"/>
    <lineage>
        <taxon>Eukaryota</taxon>
        <taxon>Fungi</taxon>
        <taxon>Fungi incertae sedis</taxon>
        <taxon>Microsporidia</taxon>
        <taxon>Nosematidae</taxon>
        <taxon>Nosema</taxon>
    </lineage>
</organism>
<reference evidence="3 4" key="1">
    <citation type="journal article" date="2013" name="BMC Genomics">
        <title>Comparative genomics of parasitic silkworm microsporidia reveal an association between genome expansion and host adaptation.</title>
        <authorList>
            <person name="Pan G."/>
            <person name="Xu J."/>
            <person name="Li T."/>
            <person name="Xia Q."/>
            <person name="Liu S.L."/>
            <person name="Zhang G."/>
            <person name="Li S."/>
            <person name="Li C."/>
            <person name="Liu H."/>
            <person name="Yang L."/>
            <person name="Liu T."/>
            <person name="Zhang X."/>
            <person name="Wu Z."/>
            <person name="Fan W."/>
            <person name="Dang X."/>
            <person name="Xiang H."/>
            <person name="Tao M."/>
            <person name="Li Y."/>
            <person name="Hu J."/>
            <person name="Li Z."/>
            <person name="Lin L."/>
            <person name="Luo J."/>
            <person name="Geng L."/>
            <person name="Wang L."/>
            <person name="Long M."/>
            <person name="Wan Y."/>
            <person name="He N."/>
            <person name="Zhang Z."/>
            <person name="Lu C."/>
            <person name="Keeling P.J."/>
            <person name="Wang J."/>
            <person name="Xiang Z."/>
            <person name="Zhou Z."/>
        </authorList>
    </citation>
    <scope>NUCLEOTIDE SEQUENCE [LARGE SCALE GENOMIC DNA]</scope>
    <source>
        <strain evidence="4">CQ1 / CVCC 102059</strain>
    </source>
</reference>
<dbReference type="InterPro" id="IPR002123">
    <property type="entry name" value="Plipid/glycerol_acylTrfase"/>
</dbReference>
<dbReference type="PANTHER" id="PTHR10983">
    <property type="entry name" value="1-ACYLGLYCEROL-3-PHOSPHATE ACYLTRANSFERASE-RELATED"/>
    <property type="match status" value="1"/>
</dbReference>
<dbReference type="GO" id="GO:0036149">
    <property type="term" value="P:phosphatidylinositol acyl-chain remodeling"/>
    <property type="evidence" value="ECO:0007669"/>
    <property type="project" value="TreeGrafter"/>
</dbReference>
<dbReference type="OMA" id="IHTTIPH"/>
<name>R0MKN7_NOSB1</name>
<dbReference type="Pfam" id="PF01553">
    <property type="entry name" value="Acyltransferase"/>
    <property type="match status" value="1"/>
</dbReference>
<dbReference type="GO" id="GO:0005783">
    <property type="term" value="C:endoplasmic reticulum"/>
    <property type="evidence" value="ECO:0007669"/>
    <property type="project" value="TreeGrafter"/>
</dbReference>
<proteinExistence type="predicted"/>
<gene>
    <name evidence="3" type="ORF">NBO_80g0007</name>
</gene>
<keyword evidence="4" id="KW-1185">Reference proteome</keyword>
<keyword evidence="3" id="KW-0808">Transferase</keyword>
<protein>
    <submittedName>
        <fullName evidence="3">Acyltransferase</fullName>
    </submittedName>
</protein>
<dbReference type="OrthoDB" id="189226at2759"/>
<dbReference type="EMBL" id="KB908988">
    <property type="protein sequence ID" value="EOB13343.1"/>
    <property type="molecule type" value="Genomic_DNA"/>
</dbReference>
<dbReference type="STRING" id="578461.R0MKN7"/>
<evidence type="ECO:0000313" key="3">
    <source>
        <dbReference type="EMBL" id="EOB13343.1"/>
    </source>
</evidence>
<feature type="transmembrane region" description="Helical" evidence="1">
    <location>
        <begin position="20"/>
        <end position="41"/>
    </location>
</feature>
<feature type="transmembrane region" description="Helical" evidence="1">
    <location>
        <begin position="62"/>
        <end position="82"/>
    </location>
</feature>
<keyword evidence="1" id="KW-1133">Transmembrane helix</keyword>
<sequence length="416" mass="49268">MSNTNLLSRILRNIKNGLFFIFVMLFYFKSILFIVTTLFLCDLFIWNKRIKNFIVQFNKRAWLHLTMAALYIYFPNPIFINYDPKVLDKMKNIVISNHVSEYDWVLILTLLYHLNRYDDVCIILKQSLRNVPLIGYGMKCFGFIFLNRKLSDDKIILNKGVSRLIDQKKYNLLLFPEGTYIDSTSYPKSCEFAIKNEIKANGKRFLPKNVLIPRTSGFNILKEKIIEDIDGIIDITMVMTPLVHFPQEEYTYADTILKFKGRIHCCFYIDFISDKKKINDLNFLFDTFKAKDDLLEKYKNLYDKEIFKDLRDFKIKTSNIRSTRHNYEYKIIDLRRILTMITVLSLSLRISWSTNSEIKLKIMFLLTISKVFLTRANTSETSILLFLVKRISFRTILEFFGTLLTTLRMDLLSESE</sequence>
<keyword evidence="3" id="KW-0012">Acyltransferase</keyword>
<feature type="non-terminal residue" evidence="3">
    <location>
        <position position="416"/>
    </location>
</feature>
<dbReference type="VEuPathDB" id="MicrosporidiaDB:NBO_80g0007"/>
<dbReference type="AlphaFoldDB" id="R0MKN7"/>
<feature type="domain" description="Phospholipid/glycerol acyltransferase" evidence="2">
    <location>
        <begin position="92"/>
        <end position="219"/>
    </location>
</feature>
<evidence type="ECO:0000256" key="1">
    <source>
        <dbReference type="SAM" id="Phobius"/>
    </source>
</evidence>
<dbReference type="SMART" id="SM00563">
    <property type="entry name" value="PlsC"/>
    <property type="match status" value="1"/>
</dbReference>
<keyword evidence="1" id="KW-0472">Membrane</keyword>
<dbReference type="Proteomes" id="UP000016927">
    <property type="component" value="Unassembled WGS sequence"/>
</dbReference>
<dbReference type="CDD" id="cd07990">
    <property type="entry name" value="LPLAT_LCLAT1-like"/>
    <property type="match status" value="1"/>
</dbReference>
<dbReference type="GO" id="GO:0016746">
    <property type="term" value="F:acyltransferase activity"/>
    <property type="evidence" value="ECO:0007669"/>
    <property type="project" value="UniProtKB-KW"/>
</dbReference>
<accession>R0MKN7</accession>
<keyword evidence="1" id="KW-0812">Transmembrane</keyword>
<evidence type="ECO:0000313" key="4">
    <source>
        <dbReference type="Proteomes" id="UP000016927"/>
    </source>
</evidence>